<feature type="domain" description="Multidrug resistance protein MdtA-like barrel-sandwich hybrid" evidence="3">
    <location>
        <begin position="33"/>
        <end position="186"/>
    </location>
</feature>
<evidence type="ECO:0000256" key="1">
    <source>
        <dbReference type="ARBA" id="ARBA00009477"/>
    </source>
</evidence>
<name>A0A517NVT0_9BACT</name>
<keyword evidence="5" id="KW-1185">Reference proteome</keyword>
<dbReference type="RefSeq" id="WP_419188978.1">
    <property type="nucleotide sequence ID" value="NZ_CP036526.1"/>
</dbReference>
<evidence type="ECO:0000256" key="2">
    <source>
        <dbReference type="SAM" id="SignalP"/>
    </source>
</evidence>
<gene>
    <name evidence="4" type="ORF">K239x_31900</name>
</gene>
<evidence type="ECO:0000313" key="4">
    <source>
        <dbReference type="EMBL" id="QDT11196.1"/>
    </source>
</evidence>
<reference evidence="4 5" key="1">
    <citation type="submission" date="2019-02" db="EMBL/GenBank/DDBJ databases">
        <title>Deep-cultivation of Planctomycetes and their phenomic and genomic characterization uncovers novel biology.</title>
        <authorList>
            <person name="Wiegand S."/>
            <person name="Jogler M."/>
            <person name="Boedeker C."/>
            <person name="Pinto D."/>
            <person name="Vollmers J."/>
            <person name="Rivas-Marin E."/>
            <person name="Kohn T."/>
            <person name="Peeters S.H."/>
            <person name="Heuer A."/>
            <person name="Rast P."/>
            <person name="Oberbeckmann S."/>
            <person name="Bunk B."/>
            <person name="Jeske O."/>
            <person name="Meyerdierks A."/>
            <person name="Storesund J.E."/>
            <person name="Kallscheuer N."/>
            <person name="Luecker S."/>
            <person name="Lage O.M."/>
            <person name="Pohl T."/>
            <person name="Merkel B.J."/>
            <person name="Hornburger P."/>
            <person name="Mueller R.-W."/>
            <person name="Bruemmer F."/>
            <person name="Labrenz M."/>
            <person name="Spormann A.M."/>
            <person name="Op den Camp H."/>
            <person name="Overmann J."/>
            <person name="Amann R."/>
            <person name="Jetten M.S.M."/>
            <person name="Mascher T."/>
            <person name="Medema M.H."/>
            <person name="Devos D.P."/>
            <person name="Kaster A.-K."/>
            <person name="Ovreas L."/>
            <person name="Rohde M."/>
            <person name="Galperin M.Y."/>
            <person name="Jogler C."/>
        </authorList>
    </citation>
    <scope>NUCLEOTIDE SEQUENCE [LARGE SCALE GENOMIC DNA]</scope>
    <source>
        <strain evidence="4 5">K23_9</strain>
    </source>
</reference>
<dbReference type="Proteomes" id="UP000319817">
    <property type="component" value="Chromosome"/>
</dbReference>
<dbReference type="NCBIfam" id="TIGR01730">
    <property type="entry name" value="RND_mfp"/>
    <property type="match status" value="1"/>
</dbReference>
<organism evidence="4 5">
    <name type="scientific">Stieleria marina</name>
    <dbReference type="NCBI Taxonomy" id="1930275"/>
    <lineage>
        <taxon>Bacteria</taxon>
        <taxon>Pseudomonadati</taxon>
        <taxon>Planctomycetota</taxon>
        <taxon>Planctomycetia</taxon>
        <taxon>Pirellulales</taxon>
        <taxon>Pirellulaceae</taxon>
        <taxon>Stieleria</taxon>
    </lineage>
</organism>
<evidence type="ECO:0000259" key="3">
    <source>
        <dbReference type="Pfam" id="PF25917"/>
    </source>
</evidence>
<dbReference type="EMBL" id="CP036526">
    <property type="protein sequence ID" value="QDT11196.1"/>
    <property type="molecule type" value="Genomic_DNA"/>
</dbReference>
<evidence type="ECO:0000313" key="5">
    <source>
        <dbReference type="Proteomes" id="UP000319817"/>
    </source>
</evidence>
<dbReference type="InterPro" id="IPR058625">
    <property type="entry name" value="MdtA-like_BSH"/>
</dbReference>
<dbReference type="GO" id="GO:1990281">
    <property type="term" value="C:efflux pump complex"/>
    <property type="evidence" value="ECO:0007669"/>
    <property type="project" value="TreeGrafter"/>
</dbReference>
<keyword evidence="2" id="KW-0732">Signal</keyword>
<dbReference type="Gene3D" id="2.40.50.100">
    <property type="match status" value="1"/>
</dbReference>
<protein>
    <submittedName>
        <fullName evidence="4">Macrolide transporter subunit MacA</fullName>
    </submittedName>
</protein>
<dbReference type="PANTHER" id="PTHR30469">
    <property type="entry name" value="MULTIDRUG RESISTANCE PROTEIN MDTA"/>
    <property type="match status" value="1"/>
</dbReference>
<feature type="chain" id="PRO_5022113343" evidence="2">
    <location>
        <begin position="20"/>
        <end position="273"/>
    </location>
</feature>
<proteinExistence type="inferred from homology"/>
<comment type="similarity">
    <text evidence="1">Belongs to the membrane fusion protein (MFP) (TC 8.A.1) family.</text>
</comment>
<dbReference type="GO" id="GO:0015562">
    <property type="term" value="F:efflux transmembrane transporter activity"/>
    <property type="evidence" value="ECO:0007669"/>
    <property type="project" value="TreeGrafter"/>
</dbReference>
<dbReference type="Pfam" id="PF25917">
    <property type="entry name" value="BSH_RND"/>
    <property type="match status" value="1"/>
</dbReference>
<dbReference type="InterPro" id="IPR006143">
    <property type="entry name" value="RND_pump_MFP"/>
</dbReference>
<dbReference type="AlphaFoldDB" id="A0A517NVT0"/>
<sequence precursor="true">MLKIFPVLAFALLVTPCSAQVIDSFTEPVQQSNVAAAESGVIDSIVVTEGQTVRRGDTLAMLDHDALRQSLRIAELRAKSTSEIRSAEATLRIRKTRRDTLEPLLEKGHANPAEVEEAVVEHEIAMSDVEIAREKHAEYRLEVDRIKAQIKARTIASPIDGVVSELHYRLGEYVSTAKPQFATVVQLDQLLVRFYLFEDTVVQLAKDQQVSLVLRVGDRQQQIAGTIRFVSPVTDADSGTARVDVVIDNAPGNYRSGSRCRWIGLPAAKVARR</sequence>
<dbReference type="PANTHER" id="PTHR30469:SF15">
    <property type="entry name" value="HLYD FAMILY OF SECRETION PROTEINS"/>
    <property type="match status" value="1"/>
</dbReference>
<accession>A0A517NVT0</accession>
<dbReference type="Gene3D" id="2.40.30.170">
    <property type="match status" value="1"/>
</dbReference>
<dbReference type="Gene3D" id="1.10.287.470">
    <property type="entry name" value="Helix hairpin bin"/>
    <property type="match status" value="1"/>
</dbReference>
<feature type="signal peptide" evidence="2">
    <location>
        <begin position="1"/>
        <end position="19"/>
    </location>
</feature>
<dbReference type="SUPFAM" id="SSF111369">
    <property type="entry name" value="HlyD-like secretion proteins"/>
    <property type="match status" value="1"/>
</dbReference>